<reference evidence="1" key="1">
    <citation type="submission" date="2018-05" db="EMBL/GenBank/DDBJ databases">
        <title>Reclassification of Methylarcula marina and Methylarcula terricola as Paracoccus methylarcula sp.nov., comb.nov. and Paracoccus terricola comb.nov.</title>
        <authorList>
            <person name="Shmareva M.N."/>
            <person name="Doronina N.V."/>
            <person name="Vasilenko O.V."/>
            <person name="Tarlachkov S.V."/>
            <person name="Trotsenko Y.A."/>
        </authorList>
    </citation>
    <scope>NUCLEOTIDE SEQUENCE [LARGE SCALE GENOMIC DNA]</scope>
    <source>
        <strain evidence="1">VKM B-2159</strain>
    </source>
</reference>
<evidence type="ECO:0000313" key="2">
    <source>
        <dbReference type="Proteomes" id="UP000238137"/>
    </source>
</evidence>
<keyword evidence="2" id="KW-1185">Reference proteome</keyword>
<dbReference type="Proteomes" id="UP000238137">
    <property type="component" value="Unassembled WGS sequence"/>
</dbReference>
<dbReference type="EMBL" id="PXNQ02000003">
    <property type="protein sequence ID" value="RNF35320.1"/>
    <property type="molecule type" value="Genomic_DNA"/>
</dbReference>
<evidence type="ECO:0000313" key="1">
    <source>
        <dbReference type="EMBL" id="RNF35320.1"/>
    </source>
</evidence>
<dbReference type="AlphaFoldDB" id="A0A422QZH9"/>
<accession>A0A422QZH9</accession>
<name>A0A422QZH9_9RHOB</name>
<organism evidence="1 2">
    <name type="scientific">Paracoccus methylarcula</name>
    <dbReference type="NCBI Taxonomy" id="72022"/>
    <lineage>
        <taxon>Bacteria</taxon>
        <taxon>Pseudomonadati</taxon>
        <taxon>Pseudomonadota</taxon>
        <taxon>Alphaproteobacteria</taxon>
        <taxon>Rhodobacterales</taxon>
        <taxon>Paracoccaceae</taxon>
        <taxon>Paracoccus</taxon>
    </lineage>
</organism>
<comment type="caution">
    <text evidence="1">The sequence shown here is derived from an EMBL/GenBank/DDBJ whole genome shotgun (WGS) entry which is preliminary data.</text>
</comment>
<gene>
    <name evidence="1" type="ORF">A7A09_006910</name>
</gene>
<sequence length="98" mass="11327">MKDREQIREAFPVLQKLLRPLQDVCAAKANITVAFITFEGDQRCSHGMFKGEEFFEENAISDLYEEPGCRPRESSVFDDAYPNDPWAMKSTHDDPWIV</sequence>
<protein>
    <submittedName>
        <fullName evidence="1">Uncharacterized protein</fullName>
    </submittedName>
</protein>
<proteinExistence type="predicted"/>